<reference evidence="1 2" key="1">
    <citation type="submission" date="2021-06" db="EMBL/GenBank/DDBJ databases">
        <title>A haploid diamondback moth (Plutella xylostella L.) genome assembly resolves 31 chromosomes and identifies a diamide resistance mutation.</title>
        <authorList>
            <person name="Ward C.M."/>
            <person name="Perry K.D."/>
            <person name="Baker G."/>
            <person name="Powis K."/>
            <person name="Heckel D.G."/>
            <person name="Baxter S.W."/>
        </authorList>
    </citation>
    <scope>NUCLEOTIDE SEQUENCE [LARGE SCALE GENOMIC DNA]</scope>
    <source>
        <strain evidence="1 2">LV</strain>
        <tissue evidence="1">Single pupa</tissue>
    </source>
</reference>
<dbReference type="Proteomes" id="UP000823941">
    <property type="component" value="Unassembled WGS sequence"/>
</dbReference>
<organism evidence="1 2">
    <name type="scientific">Plutella xylostella</name>
    <name type="common">Diamondback moth</name>
    <name type="synonym">Plutella maculipennis</name>
    <dbReference type="NCBI Taxonomy" id="51655"/>
    <lineage>
        <taxon>Eukaryota</taxon>
        <taxon>Metazoa</taxon>
        <taxon>Ecdysozoa</taxon>
        <taxon>Arthropoda</taxon>
        <taxon>Hexapoda</taxon>
        <taxon>Insecta</taxon>
        <taxon>Pterygota</taxon>
        <taxon>Neoptera</taxon>
        <taxon>Endopterygota</taxon>
        <taxon>Lepidoptera</taxon>
        <taxon>Glossata</taxon>
        <taxon>Ditrysia</taxon>
        <taxon>Yponomeutoidea</taxon>
        <taxon>Plutellidae</taxon>
        <taxon>Plutella</taxon>
    </lineage>
</organism>
<proteinExistence type="predicted"/>
<gene>
    <name evidence="1" type="ORF">JYU34_022513</name>
</gene>
<evidence type="ECO:0000313" key="1">
    <source>
        <dbReference type="EMBL" id="KAG7295043.1"/>
    </source>
</evidence>
<name>A0ABQ7PTS9_PLUXY</name>
<dbReference type="EMBL" id="JAHIBW010000032">
    <property type="protein sequence ID" value="KAG7295043.1"/>
    <property type="molecule type" value="Genomic_DNA"/>
</dbReference>
<sequence>MNGKNPLKEACRIFTFDLNSSRYAFTIRSLWEVHTKKKVLGSFEGRNKIKIPVARSIFNFNILYKINSFHHRFLQVMGPGPSAFTSRSCRNYLFEGLLRSSGDSVVWA</sequence>
<keyword evidence="2" id="KW-1185">Reference proteome</keyword>
<evidence type="ECO:0000313" key="2">
    <source>
        <dbReference type="Proteomes" id="UP000823941"/>
    </source>
</evidence>
<protein>
    <submittedName>
        <fullName evidence="1">Uncharacterized protein</fullName>
    </submittedName>
</protein>
<accession>A0ABQ7PTS9</accession>
<comment type="caution">
    <text evidence="1">The sequence shown here is derived from an EMBL/GenBank/DDBJ whole genome shotgun (WGS) entry which is preliminary data.</text>
</comment>